<dbReference type="STRING" id="1183438.GKIL_2356"/>
<dbReference type="Proteomes" id="UP000017396">
    <property type="component" value="Chromosome"/>
</dbReference>
<dbReference type="KEGG" id="glj:GKIL_2356"/>
<dbReference type="InterPro" id="IPR005537">
    <property type="entry name" value="RAMP_III_fam"/>
</dbReference>
<evidence type="ECO:0000313" key="5">
    <source>
        <dbReference type="Proteomes" id="UP000017396"/>
    </source>
</evidence>
<name>U5QHZ9_GLOK1</name>
<dbReference type="InterPro" id="IPR052216">
    <property type="entry name" value="CRISPR_Csm3_endoribonuclease"/>
</dbReference>
<dbReference type="CDD" id="cd09726">
    <property type="entry name" value="RAMP_I_III"/>
    <property type="match status" value="1"/>
</dbReference>
<feature type="compositionally biased region" description="Pro residues" evidence="2">
    <location>
        <begin position="211"/>
        <end position="222"/>
    </location>
</feature>
<reference evidence="4 5" key="1">
    <citation type="journal article" date="2013" name="PLoS ONE">
        <title>Cultivation and Complete Genome Sequencing of Gloeobacter kilaueensis sp. nov., from a Lava Cave in Kilauea Caldera, Hawai'i.</title>
        <authorList>
            <person name="Saw J.H."/>
            <person name="Schatz M."/>
            <person name="Brown M.V."/>
            <person name="Kunkel D.D."/>
            <person name="Foster J.S."/>
            <person name="Shick H."/>
            <person name="Christensen S."/>
            <person name="Hou S."/>
            <person name="Wan X."/>
            <person name="Donachie S.P."/>
        </authorList>
    </citation>
    <scope>NUCLEOTIDE SEQUENCE [LARGE SCALE GENOMIC DNA]</scope>
    <source>
        <strain evidence="5">JS</strain>
    </source>
</reference>
<accession>U5QHZ9</accession>
<keyword evidence="1" id="KW-0051">Antiviral defense</keyword>
<evidence type="ECO:0000256" key="1">
    <source>
        <dbReference type="ARBA" id="ARBA00023118"/>
    </source>
</evidence>
<dbReference type="PANTHER" id="PTHR35579:SF3">
    <property type="entry name" value="CRISPR SYSTEM CMS ENDORIBONUCLEASE CSM3"/>
    <property type="match status" value="1"/>
</dbReference>
<dbReference type="PATRIC" id="fig|1183438.3.peg.2315"/>
<feature type="region of interest" description="Disordered" evidence="2">
    <location>
        <begin position="206"/>
        <end position="233"/>
    </location>
</feature>
<dbReference type="HOGENOM" id="CLU_359332_0_0_3"/>
<dbReference type="Pfam" id="PF03787">
    <property type="entry name" value="RAMPs"/>
    <property type="match status" value="1"/>
</dbReference>
<keyword evidence="5" id="KW-1185">Reference proteome</keyword>
<evidence type="ECO:0000256" key="2">
    <source>
        <dbReference type="SAM" id="MobiDB-lite"/>
    </source>
</evidence>
<dbReference type="PANTHER" id="PTHR35579">
    <property type="entry name" value="CRISPR SYSTEM CMS ENDORIBONUCLEASE CSM3"/>
    <property type="match status" value="1"/>
</dbReference>
<protein>
    <recommendedName>
        <fullName evidence="3">CRISPR type III-associated protein domain-containing protein</fullName>
    </recommendedName>
</protein>
<dbReference type="EMBL" id="CP003587">
    <property type="protein sequence ID" value="AGY58602.1"/>
    <property type="molecule type" value="Genomic_DNA"/>
</dbReference>
<evidence type="ECO:0000259" key="3">
    <source>
        <dbReference type="Pfam" id="PF03787"/>
    </source>
</evidence>
<organism evidence="4 5">
    <name type="scientific">Gloeobacter kilaueensis (strain ATCC BAA-2537 / CCAP 1431/1 / ULC 316 / JS1)</name>
    <dbReference type="NCBI Taxonomy" id="1183438"/>
    <lineage>
        <taxon>Bacteria</taxon>
        <taxon>Bacillati</taxon>
        <taxon>Cyanobacteriota</taxon>
        <taxon>Cyanophyceae</taxon>
        <taxon>Gloeobacterales</taxon>
        <taxon>Gloeobacteraceae</taxon>
        <taxon>Gloeobacter</taxon>
    </lineage>
</organism>
<gene>
    <name evidence="4" type="ORF">GKIL_2356</name>
</gene>
<dbReference type="eggNOG" id="COG1337">
    <property type="taxonomic scope" value="Bacteria"/>
</dbReference>
<proteinExistence type="predicted"/>
<evidence type="ECO:0000313" key="4">
    <source>
        <dbReference type="EMBL" id="AGY58602.1"/>
    </source>
</evidence>
<sequence length="779" mass="85851">MLSDWHVGAGYGRPGDIDRLVRRDHEDLPFLPAKTLTGIWRDGCELVACGLDDGNKNGPWSRWVEYLFGDQPALAEQASGLAPVGAALSVRPARLDPALRRVLTERRALLEGLTFVKPGVAIDAATGTAKDDFLRFEEMVRQGAVLQAECSLNAIASKKGREVALALLAAGAKMVERLGGKRRRGNGRCEFTLHHPETEGWLAVLESTEDPGPPPEPMPWPPADGTAADEPTSGGSWQRLVLNIEARTPLVIAARTVGNVVETLDYIPGTLLLPIVSRRLQQLGVPLGAAIVRGDLVVTPATLAVNKERGQPVPNALFERKGSKGFEQEGNLFNRFEENIGGQLKGCRAGYLGRTDAAHLPVLGKISLRLQTHNTVADDRQRPDESVGGVYSYEAIPAGTRFLAELRLRTELAERLKAKQANWSTLLGGTERVGQAKKDDYGQIQISCAGKFTPFPARSEQPSQAPSTLTVWLLSDLLLRDERLRPSTTVETLRSALEAELGVKLLVEGESAFTRQRRTESWHTRWNLPRPSLAGLQAGSCVRFSIKDGQIRLEDLTRLEAGGLGERRAEGYGQLSFDDPLLSTKLSELTALQEQASESPKNKLALINAQNHDLYAYARQIEQEVWRANLRRVVLAVAASPEKRKDLLGFSLEDQGGKPPSSQLGALRSVLVACARNNLELFNQWRSRLENSSNHRERWPECSLERLSELVNDPARIWQVLSGPESEGRLSLEELVCTSDGLNRLKNELRFEAVRMLVDACIRAHRREVEQQEETPHGS</sequence>
<dbReference type="AlphaFoldDB" id="U5QHZ9"/>
<dbReference type="GO" id="GO:0051607">
    <property type="term" value="P:defense response to virus"/>
    <property type="evidence" value="ECO:0007669"/>
    <property type="project" value="UniProtKB-KW"/>
</dbReference>
<feature type="domain" description="CRISPR type III-associated protein" evidence="3">
    <location>
        <begin position="2"/>
        <end position="190"/>
    </location>
</feature>